<comment type="subcellular location">
    <subcellularLocation>
        <location evidence="1">Nucleus</location>
    </subcellularLocation>
</comment>
<keyword evidence="5" id="KW-0862">Zinc</keyword>
<feature type="domain" description="C2H2-type" evidence="9">
    <location>
        <begin position="111"/>
        <end position="138"/>
    </location>
</feature>
<dbReference type="FunFam" id="3.30.160.60:FF:000161">
    <property type="entry name" value="Zinc finger protein 366"/>
    <property type="match status" value="1"/>
</dbReference>
<gene>
    <name evidence="10" type="ORF">RDWZM_001731</name>
</gene>
<feature type="compositionally biased region" description="Low complexity" evidence="8">
    <location>
        <begin position="75"/>
        <end position="93"/>
    </location>
</feature>
<evidence type="ECO:0000313" key="11">
    <source>
        <dbReference type="Proteomes" id="UP001142055"/>
    </source>
</evidence>
<keyword evidence="6" id="KW-0539">Nucleus</keyword>
<name>A0A9Q0MC79_BLOTA</name>
<dbReference type="InterPro" id="IPR013087">
    <property type="entry name" value="Znf_C2H2_type"/>
</dbReference>
<reference evidence="10" key="1">
    <citation type="submission" date="2022-12" db="EMBL/GenBank/DDBJ databases">
        <title>Genome assemblies of Blomia tropicalis.</title>
        <authorList>
            <person name="Cui Y."/>
        </authorList>
    </citation>
    <scope>NUCLEOTIDE SEQUENCE</scope>
    <source>
        <tissue evidence="10">Adult mites</tissue>
    </source>
</reference>
<dbReference type="InterPro" id="IPR036236">
    <property type="entry name" value="Znf_C2H2_sf"/>
</dbReference>
<feature type="domain" description="C2H2-type" evidence="9">
    <location>
        <begin position="197"/>
        <end position="222"/>
    </location>
</feature>
<dbReference type="OMA" id="SIFNCKE"/>
<evidence type="ECO:0000256" key="5">
    <source>
        <dbReference type="ARBA" id="ARBA00022833"/>
    </source>
</evidence>
<organism evidence="10 11">
    <name type="scientific">Blomia tropicalis</name>
    <name type="common">Mite</name>
    <dbReference type="NCBI Taxonomy" id="40697"/>
    <lineage>
        <taxon>Eukaryota</taxon>
        <taxon>Metazoa</taxon>
        <taxon>Ecdysozoa</taxon>
        <taxon>Arthropoda</taxon>
        <taxon>Chelicerata</taxon>
        <taxon>Arachnida</taxon>
        <taxon>Acari</taxon>
        <taxon>Acariformes</taxon>
        <taxon>Sarcoptiformes</taxon>
        <taxon>Astigmata</taxon>
        <taxon>Glycyphagoidea</taxon>
        <taxon>Echimyopodidae</taxon>
        <taxon>Blomia</taxon>
    </lineage>
</organism>
<evidence type="ECO:0000256" key="6">
    <source>
        <dbReference type="ARBA" id="ARBA00023242"/>
    </source>
</evidence>
<dbReference type="SUPFAM" id="SSF57667">
    <property type="entry name" value="beta-beta-alpha zinc fingers"/>
    <property type="match status" value="2"/>
</dbReference>
<feature type="region of interest" description="Disordered" evidence="8">
    <location>
        <begin position="68"/>
        <end position="99"/>
    </location>
</feature>
<dbReference type="PANTHER" id="PTHR24394:SF44">
    <property type="entry name" value="ZINC FINGER PROTEIN 271-LIKE"/>
    <property type="match status" value="1"/>
</dbReference>
<keyword evidence="4 7" id="KW-0863">Zinc-finger</keyword>
<evidence type="ECO:0000256" key="1">
    <source>
        <dbReference type="ARBA" id="ARBA00004123"/>
    </source>
</evidence>
<comment type="caution">
    <text evidence="10">The sequence shown here is derived from an EMBL/GenBank/DDBJ whole genome shotgun (WGS) entry which is preliminary data.</text>
</comment>
<dbReference type="FunFam" id="3.30.160.60:FF:002343">
    <property type="entry name" value="Zinc finger protein 33A"/>
    <property type="match status" value="1"/>
</dbReference>
<proteinExistence type="predicted"/>
<evidence type="ECO:0000259" key="9">
    <source>
        <dbReference type="PROSITE" id="PS50157"/>
    </source>
</evidence>
<accession>A0A9Q0MC79</accession>
<dbReference type="PROSITE" id="PS00028">
    <property type="entry name" value="ZINC_FINGER_C2H2_1"/>
    <property type="match status" value="3"/>
</dbReference>
<dbReference type="GO" id="GO:0008270">
    <property type="term" value="F:zinc ion binding"/>
    <property type="evidence" value="ECO:0007669"/>
    <property type="project" value="UniProtKB-KW"/>
</dbReference>
<protein>
    <recommendedName>
        <fullName evidence="9">C2H2-type domain-containing protein</fullName>
    </recommendedName>
</protein>
<dbReference type="EMBL" id="JAPWDV010000001">
    <property type="protein sequence ID" value="KAJ6223186.1"/>
    <property type="molecule type" value="Genomic_DNA"/>
</dbReference>
<feature type="domain" description="C2H2-type" evidence="9">
    <location>
        <begin position="141"/>
        <end position="168"/>
    </location>
</feature>
<dbReference type="AlphaFoldDB" id="A0A9Q0MC79"/>
<evidence type="ECO:0000256" key="2">
    <source>
        <dbReference type="ARBA" id="ARBA00022723"/>
    </source>
</evidence>
<dbReference type="Proteomes" id="UP001142055">
    <property type="component" value="Chromosome 1"/>
</dbReference>
<feature type="domain" description="C2H2-type" evidence="9">
    <location>
        <begin position="169"/>
        <end position="196"/>
    </location>
</feature>
<evidence type="ECO:0000256" key="3">
    <source>
        <dbReference type="ARBA" id="ARBA00022737"/>
    </source>
</evidence>
<dbReference type="PROSITE" id="PS50157">
    <property type="entry name" value="ZINC_FINGER_C2H2_2"/>
    <property type="match status" value="4"/>
</dbReference>
<dbReference type="Gene3D" id="3.30.160.60">
    <property type="entry name" value="Classic Zinc Finger"/>
    <property type="match status" value="3"/>
</dbReference>
<dbReference type="GO" id="GO:0000981">
    <property type="term" value="F:DNA-binding transcription factor activity, RNA polymerase II-specific"/>
    <property type="evidence" value="ECO:0007669"/>
    <property type="project" value="TreeGrafter"/>
</dbReference>
<evidence type="ECO:0000256" key="8">
    <source>
        <dbReference type="SAM" id="MobiDB-lite"/>
    </source>
</evidence>
<dbReference type="GO" id="GO:0005634">
    <property type="term" value="C:nucleus"/>
    <property type="evidence" value="ECO:0007669"/>
    <property type="project" value="UniProtKB-SubCell"/>
</dbReference>
<dbReference type="PANTHER" id="PTHR24394">
    <property type="entry name" value="ZINC FINGER PROTEIN"/>
    <property type="match status" value="1"/>
</dbReference>
<evidence type="ECO:0000313" key="10">
    <source>
        <dbReference type="EMBL" id="KAJ6223186.1"/>
    </source>
</evidence>
<keyword evidence="2" id="KW-0479">Metal-binding</keyword>
<sequence length="222" mass="25970">MFQSHSITHDDSMNNHLPIKKRIARDHMATPFIAPSMFPFTYVPLIPTYHSRLFAHFHPHYHQYANGSNHHHHQYQPNHYSNVCSPSPSSYSTDSDESNRIVPSTFQQQSMTCGQCGKQYDSMSRFRAHQRRHESKLSGRYQCTICSKNFVQRSSLKTHERIHTGEKPYHCHLCFERFGDFSTFTKHRRTHTGEKPYGCPICGRTFSQSGNMHRHLKVVHKP</sequence>
<dbReference type="Pfam" id="PF00096">
    <property type="entry name" value="zf-C2H2"/>
    <property type="match status" value="3"/>
</dbReference>
<evidence type="ECO:0000256" key="4">
    <source>
        <dbReference type="ARBA" id="ARBA00022771"/>
    </source>
</evidence>
<dbReference type="SMART" id="SM00355">
    <property type="entry name" value="ZnF_C2H2"/>
    <property type="match status" value="4"/>
</dbReference>
<keyword evidence="3" id="KW-0677">Repeat</keyword>
<keyword evidence="11" id="KW-1185">Reference proteome</keyword>
<evidence type="ECO:0000256" key="7">
    <source>
        <dbReference type="PROSITE-ProRule" id="PRU00042"/>
    </source>
</evidence>